<organism evidence="2 3">
    <name type="scientific">Microbacterium capsulatum</name>
    <dbReference type="NCBI Taxonomy" id="3041921"/>
    <lineage>
        <taxon>Bacteria</taxon>
        <taxon>Bacillati</taxon>
        <taxon>Actinomycetota</taxon>
        <taxon>Actinomycetes</taxon>
        <taxon>Micrococcales</taxon>
        <taxon>Microbacteriaceae</taxon>
        <taxon>Microbacterium</taxon>
    </lineage>
</organism>
<evidence type="ECO:0000313" key="3">
    <source>
        <dbReference type="Proteomes" id="UP001230289"/>
    </source>
</evidence>
<keyword evidence="1" id="KW-0472">Membrane</keyword>
<dbReference type="Proteomes" id="UP001230289">
    <property type="component" value="Unassembled WGS sequence"/>
</dbReference>
<dbReference type="Pfam" id="PF09948">
    <property type="entry name" value="PpoB2"/>
    <property type="match status" value="1"/>
</dbReference>
<feature type="transmembrane region" description="Helical" evidence="1">
    <location>
        <begin position="24"/>
        <end position="43"/>
    </location>
</feature>
<reference evidence="2 3" key="1">
    <citation type="submission" date="2023-08" db="EMBL/GenBank/DDBJ databases">
        <title>Microbacterium sp. nov., isolated from a waste landfill.</title>
        <authorList>
            <person name="Wen W."/>
        </authorList>
    </citation>
    <scope>NUCLEOTIDE SEQUENCE [LARGE SCALE GENOMIC DNA]</scope>
    <source>
        <strain evidence="2 3">ASV81</strain>
    </source>
</reference>
<feature type="transmembrane region" description="Helical" evidence="1">
    <location>
        <begin position="63"/>
        <end position="88"/>
    </location>
</feature>
<feature type="transmembrane region" description="Helical" evidence="1">
    <location>
        <begin position="235"/>
        <end position="258"/>
    </location>
</feature>
<keyword evidence="1" id="KW-1133">Transmembrane helix</keyword>
<dbReference type="InterPro" id="IPR018688">
    <property type="entry name" value="PpoB2-like"/>
</dbReference>
<sequence>MSAGSSRTADEPGGLTAAYRAVRVRIGAVLVLLVLAGAGWWWTAGQMTGMDGGPWSPLGSPGWFLVVWTVMMAAMMFPSVAPTVALYARMTRTRQPLLPAAFTVGYLAVWFGAGALALALAALADIIPGDVLAWDRWGRPLTIATLLLAAAYEFTPWKNACLGRCRSPLGFLLGTWRDGWSGAGVMGARLGAWCLGCCGALMAALFALGVMNLVWMGSVAALIALEKLLPWRRTATTVTAAVLVGLAVLVIVAPNAIAGPAMTPTAPMG</sequence>
<gene>
    <name evidence="2" type="ORF">RBR11_03840</name>
</gene>
<accession>A0ABU0XD54</accession>
<keyword evidence="3" id="KW-1185">Reference proteome</keyword>
<feature type="transmembrane region" description="Helical" evidence="1">
    <location>
        <begin position="190"/>
        <end position="223"/>
    </location>
</feature>
<name>A0ABU0XD54_9MICO</name>
<evidence type="ECO:0000256" key="1">
    <source>
        <dbReference type="SAM" id="Phobius"/>
    </source>
</evidence>
<dbReference type="RefSeq" id="WP_308487982.1">
    <property type="nucleotide sequence ID" value="NZ_JAVFCB010000002.1"/>
</dbReference>
<evidence type="ECO:0000313" key="2">
    <source>
        <dbReference type="EMBL" id="MDQ4213038.1"/>
    </source>
</evidence>
<protein>
    <submittedName>
        <fullName evidence="2">DUF2182 domain-containing protein</fullName>
    </submittedName>
</protein>
<comment type="caution">
    <text evidence="2">The sequence shown here is derived from an EMBL/GenBank/DDBJ whole genome shotgun (WGS) entry which is preliminary data.</text>
</comment>
<dbReference type="EMBL" id="JAVFCB010000002">
    <property type="protein sequence ID" value="MDQ4213038.1"/>
    <property type="molecule type" value="Genomic_DNA"/>
</dbReference>
<keyword evidence="1" id="KW-0812">Transmembrane</keyword>
<proteinExistence type="predicted"/>
<feature type="transmembrane region" description="Helical" evidence="1">
    <location>
        <begin position="100"/>
        <end position="124"/>
    </location>
</feature>